<feature type="signal peptide" evidence="1">
    <location>
        <begin position="1"/>
        <end position="19"/>
    </location>
</feature>
<name>A0A7W8DEQ7_9GAMM</name>
<keyword evidence="1" id="KW-0732">Signal</keyword>
<dbReference type="EMBL" id="JACHHX010000011">
    <property type="protein sequence ID" value="MBB5015855.1"/>
    <property type="molecule type" value="Genomic_DNA"/>
</dbReference>
<dbReference type="Proteomes" id="UP000519004">
    <property type="component" value="Unassembled WGS sequence"/>
</dbReference>
<evidence type="ECO:0000313" key="3">
    <source>
        <dbReference type="EMBL" id="MBB5015855.1"/>
    </source>
</evidence>
<evidence type="ECO:0000313" key="4">
    <source>
        <dbReference type="Proteomes" id="UP000519004"/>
    </source>
</evidence>
<dbReference type="GO" id="GO:0004040">
    <property type="term" value="F:amidase activity"/>
    <property type="evidence" value="ECO:0007669"/>
    <property type="project" value="UniProtKB-EC"/>
</dbReference>
<organism evidence="3 4">
    <name type="scientific">Rehaibacterium terrae</name>
    <dbReference type="NCBI Taxonomy" id="1341696"/>
    <lineage>
        <taxon>Bacteria</taxon>
        <taxon>Pseudomonadati</taxon>
        <taxon>Pseudomonadota</taxon>
        <taxon>Gammaproteobacteria</taxon>
        <taxon>Lysobacterales</taxon>
        <taxon>Lysobacteraceae</taxon>
        <taxon>Rehaibacterium</taxon>
    </lineage>
</organism>
<feature type="domain" description="Amidase" evidence="2">
    <location>
        <begin position="54"/>
        <end position="500"/>
    </location>
</feature>
<protein>
    <submittedName>
        <fullName evidence="3">Amidase</fullName>
        <ecNumber evidence="3">3.5.1.4</ecNumber>
    </submittedName>
</protein>
<dbReference type="NCBIfam" id="NF006006">
    <property type="entry name" value="PRK08137.1"/>
    <property type="match status" value="1"/>
</dbReference>
<dbReference type="Gene3D" id="3.90.1300.10">
    <property type="entry name" value="Amidase signature (AS) domain"/>
    <property type="match status" value="1"/>
</dbReference>
<keyword evidence="3" id="KW-0378">Hydrolase</keyword>
<dbReference type="NCBIfam" id="NF005300">
    <property type="entry name" value="PRK06828.1"/>
    <property type="match status" value="1"/>
</dbReference>
<sequence length="525" mass="54946">MHRLAPCLLPLLLAACAHEAVPPPAAGSPFALDDASVAELQAAMRDGRLSARQLTTLYLERIAALDDDGPRLNAVIEINPDALAEAERLDAERTAGRVRGPLHGIPVLLKDNIDATGMANSAGSLALAEHRPARDAHLVARLREAGAVILGKTNLSEWANFRSTRSVSGWSGRGGQTRNPYVLDRNPCGSSAGSGVAVAAGLAPLAVGTETNGSIICPAAVNGVVGIKPTVGLVSRHGIIPISPSQDTAGPMAQRVADAAALLGALAGADPRDPATEAAEAHLVPDYTAFLDADALRGARIGVMRKAMGFHSEVDRVMEASIAALRVAGAEIVDPADLPSHGRFGKHAFEVLLYEFRPALEDYLADSGAPLRTLEALMAFNTAHAEHELRWFGQELFEMAAKKGPLTEAAYLEARDSARRLAGREGIDAAMDAHRLDALLTTAVGPAWPIDPVNGDHFLGAGYSAAAVAGYPSITVPAGEVHGLPVGVVFIGRAFSEPRLIALAHAFEQATRARRPPRLLPTLAP</sequence>
<proteinExistence type="predicted"/>
<dbReference type="PANTHER" id="PTHR42678">
    <property type="entry name" value="AMIDASE"/>
    <property type="match status" value="1"/>
</dbReference>
<dbReference type="PANTHER" id="PTHR42678:SF34">
    <property type="entry name" value="OS04G0183300 PROTEIN"/>
    <property type="match status" value="1"/>
</dbReference>
<keyword evidence="4" id="KW-1185">Reference proteome</keyword>
<dbReference type="SUPFAM" id="SSF75304">
    <property type="entry name" value="Amidase signature (AS) enzymes"/>
    <property type="match status" value="1"/>
</dbReference>
<dbReference type="EC" id="3.5.1.4" evidence="3"/>
<dbReference type="PROSITE" id="PS51257">
    <property type="entry name" value="PROKAR_LIPOPROTEIN"/>
    <property type="match status" value="1"/>
</dbReference>
<evidence type="ECO:0000259" key="2">
    <source>
        <dbReference type="Pfam" id="PF01425"/>
    </source>
</evidence>
<feature type="chain" id="PRO_5030546879" evidence="1">
    <location>
        <begin position="20"/>
        <end position="525"/>
    </location>
</feature>
<dbReference type="InterPro" id="IPR023631">
    <property type="entry name" value="Amidase_dom"/>
</dbReference>
<accession>A0A7W8DEQ7</accession>
<dbReference type="AlphaFoldDB" id="A0A7W8DEQ7"/>
<gene>
    <name evidence="3" type="ORF">HNQ58_001765</name>
</gene>
<dbReference type="RefSeq" id="WP_183948530.1">
    <property type="nucleotide sequence ID" value="NZ_JACHHX010000011.1"/>
</dbReference>
<dbReference type="InterPro" id="IPR036928">
    <property type="entry name" value="AS_sf"/>
</dbReference>
<comment type="caution">
    <text evidence="3">The sequence shown here is derived from an EMBL/GenBank/DDBJ whole genome shotgun (WGS) entry which is preliminary data.</text>
</comment>
<reference evidence="3 4" key="1">
    <citation type="submission" date="2020-08" db="EMBL/GenBank/DDBJ databases">
        <title>Genomic Encyclopedia of Type Strains, Phase IV (KMG-IV): sequencing the most valuable type-strain genomes for metagenomic binning, comparative biology and taxonomic classification.</title>
        <authorList>
            <person name="Goeker M."/>
        </authorList>
    </citation>
    <scope>NUCLEOTIDE SEQUENCE [LARGE SCALE GENOMIC DNA]</scope>
    <source>
        <strain evidence="3 4">DSM 25897</strain>
    </source>
</reference>
<evidence type="ECO:0000256" key="1">
    <source>
        <dbReference type="SAM" id="SignalP"/>
    </source>
</evidence>
<dbReference type="Pfam" id="PF01425">
    <property type="entry name" value="Amidase"/>
    <property type="match status" value="1"/>
</dbReference>